<feature type="compositionally biased region" description="Basic and acidic residues" evidence="1">
    <location>
        <begin position="52"/>
        <end position="65"/>
    </location>
</feature>
<dbReference type="Proteomes" id="UP000582659">
    <property type="component" value="Unassembled WGS sequence"/>
</dbReference>
<name>A0A1I7RL69_BURXY</name>
<dbReference type="SMR" id="A0A1I7RL69"/>
<organism evidence="4 6">
    <name type="scientific">Bursaphelenchus xylophilus</name>
    <name type="common">Pinewood nematode worm</name>
    <name type="synonym">Aphelenchoides xylophilus</name>
    <dbReference type="NCBI Taxonomy" id="6326"/>
    <lineage>
        <taxon>Eukaryota</taxon>
        <taxon>Metazoa</taxon>
        <taxon>Ecdysozoa</taxon>
        <taxon>Nematoda</taxon>
        <taxon>Chromadorea</taxon>
        <taxon>Rhabditida</taxon>
        <taxon>Tylenchina</taxon>
        <taxon>Tylenchomorpha</taxon>
        <taxon>Aphelenchoidea</taxon>
        <taxon>Aphelenchoididae</taxon>
        <taxon>Bursaphelenchus</taxon>
    </lineage>
</organism>
<feature type="region of interest" description="Disordered" evidence="1">
    <location>
        <begin position="425"/>
        <end position="461"/>
    </location>
</feature>
<feature type="compositionally biased region" description="Polar residues" evidence="1">
    <location>
        <begin position="170"/>
        <end position="190"/>
    </location>
</feature>
<reference evidence="3" key="2">
    <citation type="submission" date="2020-08" db="EMBL/GenBank/DDBJ databases">
        <authorList>
            <person name="Kikuchi T."/>
        </authorList>
    </citation>
    <scope>NUCLEOTIDE SEQUENCE</scope>
    <source>
        <strain evidence="2">Ka4C1</strain>
    </source>
</reference>
<evidence type="ECO:0000313" key="5">
    <source>
        <dbReference type="Proteomes" id="UP000659654"/>
    </source>
</evidence>
<feature type="compositionally biased region" description="Polar residues" evidence="1">
    <location>
        <begin position="206"/>
        <end position="218"/>
    </location>
</feature>
<dbReference type="Proteomes" id="UP000659654">
    <property type="component" value="Unassembled WGS sequence"/>
</dbReference>
<feature type="compositionally biased region" description="Polar residues" evidence="1">
    <location>
        <begin position="287"/>
        <end position="297"/>
    </location>
</feature>
<feature type="compositionally biased region" description="Basic and acidic residues" evidence="1">
    <location>
        <begin position="363"/>
        <end position="372"/>
    </location>
</feature>
<dbReference type="EMBL" id="CAJFDI010000001">
    <property type="protein sequence ID" value="CAD5208918.1"/>
    <property type="molecule type" value="Genomic_DNA"/>
</dbReference>
<dbReference type="OrthoDB" id="10062131at2759"/>
<feature type="region of interest" description="Disordered" evidence="1">
    <location>
        <begin position="52"/>
        <end position="96"/>
    </location>
</feature>
<dbReference type="SUPFAM" id="SSF50729">
    <property type="entry name" value="PH domain-like"/>
    <property type="match status" value="1"/>
</dbReference>
<feature type="compositionally biased region" description="Low complexity" evidence="1">
    <location>
        <begin position="152"/>
        <end position="161"/>
    </location>
</feature>
<evidence type="ECO:0000313" key="3">
    <source>
        <dbReference type="EMBL" id="CAG9083372.1"/>
    </source>
</evidence>
<evidence type="ECO:0000256" key="1">
    <source>
        <dbReference type="SAM" id="MobiDB-lite"/>
    </source>
</evidence>
<dbReference type="EMBL" id="CAJFCV020000001">
    <property type="protein sequence ID" value="CAG9083372.1"/>
    <property type="molecule type" value="Genomic_DNA"/>
</dbReference>
<sequence length="578" mass="63633">MSTELFQSKLTLLNKNFLQFVTKKVEQYPSADLSPTLKSYLKHLADLDKLYSGPEEEKKLTDRPFKKALPPSAKLKRFGELKPSESNSTSTFSSTLISKPVEPLKSISTSKEVSAPVFSSTLPTSANSNPLPFVQQPSAGLAVKPSEPLPVVPSSAPCSSSEPKKSETSNAQLFQRTPASSYFGSQSSQPVFKESAPAVPSIPKAPSSNSFTPYSTEQRLSRKRQAKTQLSYDDYLKPLGDSPEKKERESTFKPPPSFDPYIFKKKDDALVPSPPVARDLFDKKNETTVSKLTNFNSDFEPKKKDEAPSCPVFPSFGIPKSSSSPSEPTEDPKPSDPTPPKFNLFGSSSTEKKELPTFNFLSRSEDKKDESKGTPGVSIPTKNEEKEKLPNFSDLFRTDENKPKGTEPSLSLFLKKPEGEAAPFTLFSDKSSSLNVSSTENTGEDEEEGKEEPPKVEAVDQSEPDALFSAKATVHLLKEGTNSWNKLGVGYVNIKDLGEKKQLLVRAATTLGTIWVNTAVNNHVKSFKMNEKRIKVRFPNEVVDEKTKEKSVKISTYLLTVAAPDCDKLSDYLNAAPM</sequence>
<evidence type="ECO:0000313" key="4">
    <source>
        <dbReference type="Proteomes" id="UP000095284"/>
    </source>
</evidence>
<reference evidence="6" key="1">
    <citation type="submission" date="2016-11" db="UniProtKB">
        <authorList>
            <consortium name="WormBaseParasite"/>
        </authorList>
    </citation>
    <scope>IDENTIFICATION</scope>
</reference>
<evidence type="ECO:0000313" key="6">
    <source>
        <dbReference type="WBParaSite" id="BXY_0145400.1"/>
    </source>
</evidence>
<gene>
    <name evidence="2" type="ORF">BXYJ_LOCUS1154</name>
</gene>
<dbReference type="eggNOG" id="KOG2724">
    <property type="taxonomic scope" value="Eukaryota"/>
</dbReference>
<feature type="region of interest" description="Disordered" evidence="1">
    <location>
        <begin position="274"/>
        <end position="410"/>
    </location>
</feature>
<accession>A0A1I7RL69</accession>
<dbReference type="Gene3D" id="2.30.29.30">
    <property type="entry name" value="Pleckstrin-homology domain (PH domain)/Phosphotyrosine-binding domain (PTB)"/>
    <property type="match status" value="1"/>
</dbReference>
<feature type="compositionally biased region" description="Polar residues" evidence="1">
    <location>
        <begin position="118"/>
        <end position="138"/>
    </location>
</feature>
<dbReference type="AlphaFoldDB" id="A0A1I7RL69"/>
<proteinExistence type="predicted"/>
<dbReference type="InterPro" id="IPR011993">
    <property type="entry name" value="PH-like_dom_sf"/>
</dbReference>
<keyword evidence="5" id="KW-1185">Reference proteome</keyword>
<evidence type="ECO:0000313" key="2">
    <source>
        <dbReference type="EMBL" id="CAD5208918.1"/>
    </source>
</evidence>
<feature type="compositionally biased region" description="Low complexity" evidence="1">
    <location>
        <begin position="84"/>
        <end position="96"/>
    </location>
</feature>
<feature type="compositionally biased region" description="Polar residues" evidence="1">
    <location>
        <begin position="428"/>
        <end position="438"/>
    </location>
</feature>
<protein>
    <submittedName>
        <fullName evidence="2">(pine wood nematode) hypothetical protein</fullName>
    </submittedName>
</protein>
<feature type="region of interest" description="Disordered" evidence="1">
    <location>
        <begin position="118"/>
        <end position="259"/>
    </location>
</feature>
<feature type="compositionally biased region" description="Basic and acidic residues" evidence="1">
    <location>
        <begin position="242"/>
        <end position="251"/>
    </location>
</feature>
<dbReference type="WBParaSite" id="BXY_0145400.1">
    <property type="protein sequence ID" value="BXY_0145400.1"/>
    <property type="gene ID" value="BXY_0145400"/>
</dbReference>
<dbReference type="Proteomes" id="UP000095284">
    <property type="component" value="Unplaced"/>
</dbReference>
<feature type="compositionally biased region" description="Basic and acidic residues" evidence="1">
    <location>
        <begin position="396"/>
        <end position="405"/>
    </location>
</feature>